<evidence type="ECO:0000256" key="1">
    <source>
        <dbReference type="ARBA" id="ARBA00002204"/>
    </source>
</evidence>
<dbReference type="UniPathway" id="UPA00333">
    <property type="reaction ID" value="UER00454"/>
</dbReference>
<dbReference type="PANTHER" id="PTHR31118">
    <property type="entry name" value="CYCLASE-LIKE PROTEIN 2"/>
    <property type="match status" value="1"/>
</dbReference>
<dbReference type="OrthoDB" id="9777007at2"/>
<dbReference type="RefSeq" id="WP_127568675.1">
    <property type="nucleotide sequence ID" value="NZ_BMFB01000001.1"/>
</dbReference>
<dbReference type="GO" id="GO:0004328">
    <property type="term" value="F:formamidase activity"/>
    <property type="evidence" value="ECO:0007669"/>
    <property type="project" value="InterPro"/>
</dbReference>
<sequence>MTRIIDISPAIRPGLPVWPGDTPVQFERTWDMGQGSPVNVSKLTISTHTGAHADAPLHYQADGTDMAGVALQPYLGECAVIHCLGEWPVVTRFAVELQLSRVCGEAVPERVLIRTWRQAPQETWESEFTAISPDAIDYLASVGVVLIGVDTPSVDPETSKTMDAHKRVAAHDMRILEGLVLDDVAEGRYELIALPLKLAGLDAAPVRAVLRELS</sequence>
<dbReference type="Proteomes" id="UP000286954">
    <property type="component" value="Chromosome"/>
</dbReference>
<keyword evidence="4 9" id="KW-0378">Hydrolase</keyword>
<dbReference type="EMBL" id="CP018911">
    <property type="protein sequence ID" value="AZU05142.1"/>
    <property type="molecule type" value="Genomic_DNA"/>
</dbReference>
<comment type="similarity">
    <text evidence="9">Belongs to the Cyclase 1 superfamily. KynB family.</text>
</comment>
<dbReference type="SUPFAM" id="SSF102198">
    <property type="entry name" value="Putative cyclase"/>
    <property type="match status" value="1"/>
</dbReference>
<evidence type="ECO:0000256" key="2">
    <source>
        <dbReference type="ARBA" id="ARBA00011738"/>
    </source>
</evidence>
<comment type="subunit">
    <text evidence="2 9">Homodimer.</text>
</comment>
<feature type="binding site" evidence="9">
    <location>
        <position position="52"/>
    </location>
    <ligand>
        <name>Zn(2+)</name>
        <dbReference type="ChEBI" id="CHEBI:29105"/>
        <label>1</label>
    </ligand>
</feature>
<feature type="binding site" evidence="9">
    <location>
        <position position="48"/>
    </location>
    <ligand>
        <name>Zn(2+)</name>
        <dbReference type="ChEBI" id="CHEBI:29105"/>
        <label>1</label>
    </ligand>
</feature>
<keyword evidence="3 9" id="KW-0479">Metal-binding</keyword>
<feature type="binding site" evidence="9">
    <location>
        <position position="18"/>
    </location>
    <ligand>
        <name>substrate</name>
    </ligand>
</feature>
<organism evidence="10 11">
    <name type="scientific">Glycocaulis alkaliphilus</name>
    <dbReference type="NCBI Taxonomy" id="1434191"/>
    <lineage>
        <taxon>Bacteria</taxon>
        <taxon>Pseudomonadati</taxon>
        <taxon>Pseudomonadota</taxon>
        <taxon>Alphaproteobacteria</taxon>
        <taxon>Maricaulales</taxon>
        <taxon>Maricaulaceae</taxon>
        <taxon>Glycocaulis</taxon>
    </lineage>
</organism>
<proteinExistence type="inferred from homology"/>
<feature type="binding site" evidence="9">
    <location>
        <position position="165"/>
    </location>
    <ligand>
        <name>Zn(2+)</name>
        <dbReference type="ChEBI" id="CHEBI:29105"/>
        <label>2</label>
    </ligand>
</feature>
<protein>
    <recommendedName>
        <fullName evidence="9">Kynurenine formamidase</fullName>
        <shortName evidence="9">KFA</shortName>
        <shortName evidence="9">KFase</shortName>
        <ecNumber evidence="9">3.5.1.9</ecNumber>
    </recommendedName>
    <alternativeName>
        <fullName evidence="9">Arylformamidase</fullName>
    </alternativeName>
    <alternativeName>
        <fullName evidence="9">N-formylkynurenine formamidase</fullName>
        <shortName evidence="9">FKF</shortName>
    </alternativeName>
</protein>
<dbReference type="EC" id="3.5.1.9" evidence="9"/>
<dbReference type="AlphaFoldDB" id="A0A3T0ECW1"/>
<comment type="pathway">
    <text evidence="8 9">Amino-acid degradation; L-tryptophan degradation via kynurenine pathway; L-kynurenine from L-tryptophan: step 2/2.</text>
</comment>
<accession>A0A3T0ECW1</accession>
<dbReference type="InterPro" id="IPR007325">
    <property type="entry name" value="KFase/CYL"/>
</dbReference>
<dbReference type="NCBIfam" id="TIGR03035">
    <property type="entry name" value="trp_arylform"/>
    <property type="match status" value="1"/>
</dbReference>
<evidence type="ECO:0000256" key="3">
    <source>
        <dbReference type="ARBA" id="ARBA00022723"/>
    </source>
</evidence>
<dbReference type="KEGG" id="gak:X907_2631"/>
<evidence type="ECO:0000256" key="4">
    <source>
        <dbReference type="ARBA" id="ARBA00022801"/>
    </source>
</evidence>
<evidence type="ECO:0000256" key="7">
    <source>
        <dbReference type="ARBA" id="ARBA00048496"/>
    </source>
</evidence>
<dbReference type="GO" id="GO:0004061">
    <property type="term" value="F:arylformamidase activity"/>
    <property type="evidence" value="ECO:0007669"/>
    <property type="project" value="UniProtKB-UniRule"/>
</dbReference>
<feature type="active site" description="Proton donor/acceptor" evidence="9">
    <location>
        <position position="58"/>
    </location>
</feature>
<evidence type="ECO:0000313" key="10">
    <source>
        <dbReference type="EMBL" id="AZU05142.1"/>
    </source>
</evidence>
<evidence type="ECO:0000256" key="5">
    <source>
        <dbReference type="ARBA" id="ARBA00022833"/>
    </source>
</evidence>
<dbReference type="Pfam" id="PF04199">
    <property type="entry name" value="Cyclase"/>
    <property type="match status" value="1"/>
</dbReference>
<keyword evidence="5 9" id="KW-0862">Zinc</keyword>
<feature type="binding site" evidence="9">
    <location>
        <position position="54"/>
    </location>
    <ligand>
        <name>Zn(2+)</name>
        <dbReference type="ChEBI" id="CHEBI:29105"/>
        <label>2</label>
    </ligand>
</feature>
<dbReference type="InterPro" id="IPR037175">
    <property type="entry name" value="KFase_sf"/>
</dbReference>
<name>A0A3T0ECW1_9PROT</name>
<comment type="catalytic activity">
    <reaction evidence="7 9">
        <text>N-formyl-L-kynurenine + H2O = L-kynurenine + formate + H(+)</text>
        <dbReference type="Rhea" id="RHEA:13009"/>
        <dbReference type="ChEBI" id="CHEBI:15377"/>
        <dbReference type="ChEBI" id="CHEBI:15378"/>
        <dbReference type="ChEBI" id="CHEBI:15740"/>
        <dbReference type="ChEBI" id="CHEBI:57959"/>
        <dbReference type="ChEBI" id="CHEBI:58629"/>
        <dbReference type="EC" id="3.5.1.9"/>
    </reaction>
</comment>
<reference evidence="10 11" key="1">
    <citation type="submission" date="2016-12" db="EMBL/GenBank/DDBJ databases">
        <title>The genome of dimorphic prosthecate Glycocaulis alkaliphilus 6b-8t, isolated from crude oil dictates its adaptability in petroleum environments.</title>
        <authorList>
            <person name="Wu X.-L."/>
            <person name="Geng S."/>
        </authorList>
    </citation>
    <scope>NUCLEOTIDE SEQUENCE [LARGE SCALE GENOMIC DNA]</scope>
    <source>
        <strain evidence="10 11">6B-8</strain>
    </source>
</reference>
<feature type="binding site" evidence="9">
    <location>
        <position position="54"/>
    </location>
    <ligand>
        <name>Zn(2+)</name>
        <dbReference type="ChEBI" id="CHEBI:29105"/>
        <label>1</label>
    </ligand>
</feature>
<dbReference type="InterPro" id="IPR017484">
    <property type="entry name" value="Kynurenine_formamidase_bac"/>
</dbReference>
<keyword evidence="11" id="KW-1185">Reference proteome</keyword>
<dbReference type="FunFam" id="3.50.30.50:FF:000001">
    <property type="entry name" value="Kynurenine formamidase"/>
    <property type="match status" value="1"/>
</dbReference>
<dbReference type="PANTHER" id="PTHR31118:SF32">
    <property type="entry name" value="KYNURENINE FORMAMIDASE"/>
    <property type="match status" value="1"/>
</dbReference>
<evidence type="ECO:0000256" key="6">
    <source>
        <dbReference type="ARBA" id="ARBA00023079"/>
    </source>
</evidence>
<dbReference type="GO" id="GO:0008270">
    <property type="term" value="F:zinc ion binding"/>
    <property type="evidence" value="ECO:0007669"/>
    <property type="project" value="UniProtKB-UniRule"/>
</dbReference>
<dbReference type="GO" id="GO:0019441">
    <property type="term" value="P:L-tryptophan catabolic process to kynurenine"/>
    <property type="evidence" value="ECO:0007669"/>
    <property type="project" value="UniProtKB-UniRule"/>
</dbReference>
<evidence type="ECO:0000256" key="9">
    <source>
        <dbReference type="HAMAP-Rule" id="MF_01969"/>
    </source>
</evidence>
<feature type="binding site" evidence="9">
    <location>
        <position position="177"/>
    </location>
    <ligand>
        <name>Zn(2+)</name>
        <dbReference type="ChEBI" id="CHEBI:29105"/>
        <label>1</label>
    </ligand>
</feature>
<evidence type="ECO:0000256" key="8">
    <source>
        <dbReference type="ARBA" id="ARBA00060547"/>
    </source>
</evidence>
<dbReference type="HAMAP" id="MF_01969">
    <property type="entry name" value="KynB"/>
    <property type="match status" value="1"/>
</dbReference>
<comment type="function">
    <text evidence="1 9">Catalyzes the hydrolysis of N-formyl-L-kynurenine to L-kynurenine, the second step in the kynurenine pathway of tryptophan degradation.</text>
</comment>
<gene>
    <name evidence="9" type="primary">kynB</name>
    <name evidence="10" type="ORF">X907_2631</name>
</gene>
<keyword evidence="6 9" id="KW-0823">Tryptophan catabolism</keyword>
<comment type="cofactor">
    <cofactor evidence="9">
        <name>Zn(2+)</name>
        <dbReference type="ChEBI" id="CHEBI:29105"/>
    </cofactor>
    <text evidence="9">Binds 2 zinc ions per subunit.</text>
</comment>
<feature type="binding site" evidence="9">
    <location>
        <position position="177"/>
    </location>
    <ligand>
        <name>Zn(2+)</name>
        <dbReference type="ChEBI" id="CHEBI:29105"/>
        <label>2</label>
    </ligand>
</feature>
<dbReference type="Gene3D" id="3.50.30.50">
    <property type="entry name" value="Putative cyclase"/>
    <property type="match status" value="1"/>
</dbReference>
<evidence type="ECO:0000313" key="11">
    <source>
        <dbReference type="Proteomes" id="UP000286954"/>
    </source>
</evidence>